<proteinExistence type="predicted"/>
<evidence type="ECO:0000313" key="1">
    <source>
        <dbReference type="EMBL" id="MFD1310328.1"/>
    </source>
</evidence>
<dbReference type="Proteomes" id="UP001597058">
    <property type="component" value="Unassembled WGS sequence"/>
</dbReference>
<name>A0ABW3XLH4_9ACTN</name>
<dbReference type="EMBL" id="JBHTMM010000050">
    <property type="protein sequence ID" value="MFD1310328.1"/>
    <property type="molecule type" value="Genomic_DNA"/>
</dbReference>
<evidence type="ECO:0000313" key="2">
    <source>
        <dbReference type="Proteomes" id="UP001597058"/>
    </source>
</evidence>
<comment type="caution">
    <text evidence="1">The sequence shown here is derived from an EMBL/GenBank/DDBJ whole genome shotgun (WGS) entry which is preliminary data.</text>
</comment>
<protein>
    <submittedName>
        <fullName evidence="1">Uncharacterized protein</fullName>
    </submittedName>
</protein>
<gene>
    <name evidence="1" type="ORF">ACFQ5X_31325</name>
</gene>
<accession>A0ABW3XLH4</accession>
<sequence length="165" mass="17241">MDALDPVRAELLRAARADAAAVLDRARADAEETLRVARGTAERVLADARTLGAMDGHAAAVRERGRAAEDAWSAELAARAEVYADLRARVRSGVRQAMGGGAVRPDRLAETARALLGADARITGAPGGGVIADVPGRHLDLSADTLADRSLEQLGAQIESLWGRS</sequence>
<organism evidence="1 2">
    <name type="scientific">Streptomyces kaempferi</name>
    <dbReference type="NCBI Taxonomy" id="333725"/>
    <lineage>
        <taxon>Bacteria</taxon>
        <taxon>Bacillati</taxon>
        <taxon>Actinomycetota</taxon>
        <taxon>Actinomycetes</taxon>
        <taxon>Kitasatosporales</taxon>
        <taxon>Streptomycetaceae</taxon>
        <taxon>Streptomyces</taxon>
    </lineage>
</organism>
<dbReference type="RefSeq" id="WP_381237703.1">
    <property type="nucleotide sequence ID" value="NZ_JBHSKH010000050.1"/>
</dbReference>
<keyword evidence="2" id="KW-1185">Reference proteome</keyword>
<reference evidence="2" key="1">
    <citation type="journal article" date="2019" name="Int. J. Syst. Evol. Microbiol.">
        <title>The Global Catalogue of Microorganisms (GCM) 10K type strain sequencing project: providing services to taxonomists for standard genome sequencing and annotation.</title>
        <authorList>
            <consortium name="The Broad Institute Genomics Platform"/>
            <consortium name="The Broad Institute Genome Sequencing Center for Infectious Disease"/>
            <person name="Wu L."/>
            <person name="Ma J."/>
        </authorList>
    </citation>
    <scope>NUCLEOTIDE SEQUENCE [LARGE SCALE GENOMIC DNA]</scope>
    <source>
        <strain evidence="2">CGMCC 4.7020</strain>
    </source>
</reference>